<dbReference type="Proteomes" id="UP000001203">
    <property type="component" value="Chromosome circular"/>
</dbReference>
<dbReference type="KEGG" id="cyt:cce_4026"/>
<accession>B1WQS2</accession>
<dbReference type="EMBL" id="CP000806">
    <property type="protein sequence ID" value="ACB53374.1"/>
    <property type="molecule type" value="Genomic_DNA"/>
</dbReference>
<dbReference type="AlphaFoldDB" id="B1WQS2"/>
<gene>
    <name evidence="1" type="ordered locus">cce_4026</name>
</gene>
<organism evidence="1 2">
    <name type="scientific">Crocosphaera subtropica (strain ATCC 51142 / BH68)</name>
    <name type="common">Cyanothece sp. (strain ATCC 51142)</name>
    <dbReference type="NCBI Taxonomy" id="43989"/>
    <lineage>
        <taxon>Bacteria</taxon>
        <taxon>Bacillati</taxon>
        <taxon>Cyanobacteriota</taxon>
        <taxon>Cyanophyceae</taxon>
        <taxon>Oscillatoriophycideae</taxon>
        <taxon>Chroococcales</taxon>
        <taxon>Aphanothecaceae</taxon>
        <taxon>Crocosphaera</taxon>
        <taxon>Crocosphaera subtropica</taxon>
    </lineage>
</organism>
<sequence>MRSNNQQGIIKIQPILSLLLSPTLKLTPTNLNHVPLTKPRDEEN</sequence>
<name>B1WQS2_CROS5</name>
<evidence type="ECO:0000313" key="2">
    <source>
        <dbReference type="Proteomes" id="UP000001203"/>
    </source>
</evidence>
<protein>
    <submittedName>
        <fullName evidence="1">Uncharacterized protein</fullName>
    </submittedName>
</protein>
<proteinExistence type="predicted"/>
<evidence type="ECO:0000313" key="1">
    <source>
        <dbReference type="EMBL" id="ACB53374.1"/>
    </source>
</evidence>
<keyword evidence="2" id="KW-1185">Reference proteome</keyword>
<dbReference type="HOGENOM" id="CLU_3215165_0_0_3"/>
<reference evidence="1 2" key="1">
    <citation type="journal article" date="2008" name="Proc. Natl. Acad. Sci. U.S.A.">
        <title>The genome of Cyanothece 51142, a unicellular diazotrophic cyanobacterium important in the marine nitrogen cycle.</title>
        <authorList>
            <person name="Welsh E.A."/>
            <person name="Liberton M."/>
            <person name="Stoeckel J."/>
            <person name="Loh T."/>
            <person name="Elvitigala T."/>
            <person name="Wang C."/>
            <person name="Wollam A."/>
            <person name="Fulton R.S."/>
            <person name="Clifton S.W."/>
            <person name="Jacobs J.M."/>
            <person name="Aurora R."/>
            <person name="Ghosh B.K."/>
            <person name="Sherman L.A."/>
            <person name="Smith R.D."/>
            <person name="Wilson R.K."/>
            <person name="Pakrasi H.B."/>
        </authorList>
    </citation>
    <scope>NUCLEOTIDE SEQUENCE [LARGE SCALE GENOMIC DNA]</scope>
    <source>
        <strain evidence="2">ATCC 51142 / BH68</strain>
    </source>
</reference>